<dbReference type="AlphaFoldDB" id="A0A939SUJ8"/>
<organism evidence="2">
    <name type="scientific">Serratia marcescens</name>
    <dbReference type="NCBI Taxonomy" id="615"/>
    <lineage>
        <taxon>Bacteria</taxon>
        <taxon>Pseudomonadati</taxon>
        <taxon>Pseudomonadota</taxon>
        <taxon>Gammaproteobacteria</taxon>
        <taxon>Enterobacterales</taxon>
        <taxon>Yersiniaceae</taxon>
        <taxon>Serratia</taxon>
    </lineage>
</organism>
<dbReference type="Pfam" id="PF12792">
    <property type="entry name" value="CSS-motif"/>
    <property type="match status" value="1"/>
</dbReference>
<protein>
    <submittedName>
        <fullName evidence="2">CSS-motif domain-containing protein</fullName>
    </submittedName>
</protein>
<reference evidence="2" key="1">
    <citation type="submission" date="2021-03" db="EMBL/GenBank/DDBJ databases">
        <title>Molecular epidemiology and mechanisms of colistin and carbapenem resistance in Enterobacteriaceae from clinical isolates, the environment and porcine samples in Pretoria, South Africa.</title>
        <authorList>
            <person name="Bogoshi D."/>
            <person name="Mbelle N.M."/>
            <person name="Naidoo V."/>
            <person name="Osei Sekyere J."/>
        </authorList>
    </citation>
    <scope>NUCLEOTIDE SEQUENCE</scope>
    <source>
        <strain evidence="2">C080</strain>
    </source>
</reference>
<dbReference type="EMBL" id="JAGETR010000045">
    <property type="protein sequence ID" value="MBO2006775.1"/>
    <property type="molecule type" value="Genomic_DNA"/>
</dbReference>
<name>A0A939SUJ8_SERMA</name>
<feature type="domain" description="Putative cyclic diguanylate phosphodiesterase CSS motif-containing" evidence="1">
    <location>
        <begin position="20"/>
        <end position="59"/>
    </location>
</feature>
<gene>
    <name evidence="2" type="ORF">J4732_08230</name>
</gene>
<evidence type="ECO:0000313" key="2">
    <source>
        <dbReference type="EMBL" id="MBO2006775.1"/>
    </source>
</evidence>
<sequence>MLTNPAKTFIDPALSRRAKSALRAMLLVKNGVVYCSSLFGARHYQLAAVMPTFVDSNAGAGAPLSGGRKRLPRW</sequence>
<comment type="caution">
    <text evidence="2">The sequence shown here is derived from an EMBL/GenBank/DDBJ whole genome shotgun (WGS) entry which is preliminary data.</text>
</comment>
<dbReference type="InterPro" id="IPR024744">
    <property type="entry name" value="CSS-motif_dom"/>
</dbReference>
<proteinExistence type="predicted"/>
<accession>A0A939SUJ8</accession>
<evidence type="ECO:0000259" key="1">
    <source>
        <dbReference type="Pfam" id="PF12792"/>
    </source>
</evidence>